<dbReference type="InterPro" id="IPR032093">
    <property type="entry name" value="PhoD_N"/>
</dbReference>
<feature type="domain" description="PhoD-like phosphatase metallophosphatase" evidence="2">
    <location>
        <begin position="192"/>
        <end position="551"/>
    </location>
</feature>
<feature type="compositionally biased region" description="Basic and acidic residues" evidence="1">
    <location>
        <begin position="9"/>
        <end position="18"/>
    </location>
</feature>
<dbReference type="SUPFAM" id="SSF56300">
    <property type="entry name" value="Metallo-dependent phosphatases"/>
    <property type="match status" value="1"/>
</dbReference>
<evidence type="ECO:0000256" key="1">
    <source>
        <dbReference type="SAM" id="MobiDB-lite"/>
    </source>
</evidence>
<accession>D0LBL8</accession>
<evidence type="ECO:0000313" key="4">
    <source>
        <dbReference type="EMBL" id="ACY21432.1"/>
    </source>
</evidence>
<dbReference type="AlphaFoldDB" id="D0LBL8"/>
<dbReference type="Gene3D" id="3.60.21.70">
    <property type="entry name" value="PhoD-like phosphatase"/>
    <property type="match status" value="1"/>
</dbReference>
<dbReference type="STRING" id="526226.Gbro_2184"/>
<proteinExistence type="predicted"/>
<dbReference type="PANTHER" id="PTHR43606">
    <property type="entry name" value="PHOSPHATASE, PUTATIVE (AFU_ORTHOLOGUE AFUA_6G08710)-RELATED"/>
    <property type="match status" value="1"/>
</dbReference>
<dbReference type="GO" id="GO:0004035">
    <property type="term" value="F:alkaline phosphatase activity"/>
    <property type="evidence" value="ECO:0007669"/>
    <property type="project" value="UniProtKB-EC"/>
</dbReference>
<reference evidence="5" key="1">
    <citation type="submission" date="2009-10" db="EMBL/GenBank/DDBJ databases">
        <title>The complete chromosome of Gordonia bronchialis DSM 43247.</title>
        <authorList>
            <consortium name="US DOE Joint Genome Institute (JGI-PGF)"/>
            <person name="Lucas S."/>
            <person name="Copeland A."/>
            <person name="Lapidus A."/>
            <person name="Glavina del Rio T."/>
            <person name="Dalin E."/>
            <person name="Tice H."/>
            <person name="Bruce D."/>
            <person name="Goodwin L."/>
            <person name="Pitluck S."/>
            <person name="Kyrpides N."/>
            <person name="Mavromatis K."/>
            <person name="Ivanova N."/>
            <person name="Ovchinnikova G."/>
            <person name="Saunders E."/>
            <person name="Brettin T."/>
            <person name="Detter J.C."/>
            <person name="Han C."/>
            <person name="Larimer F."/>
            <person name="Land M."/>
            <person name="Hauser L."/>
            <person name="Markowitz V."/>
            <person name="Cheng J.-F."/>
            <person name="Hugenholtz P."/>
            <person name="Woyke T."/>
            <person name="Wu D."/>
            <person name="Jando M."/>
            <person name="Schneider S."/>
            <person name="Goeker M."/>
            <person name="Klenk H.-P."/>
            <person name="Eisen J.A."/>
        </authorList>
    </citation>
    <scope>NUCLEOTIDE SEQUENCE [LARGE SCALE GENOMIC DNA]</scope>
    <source>
        <strain evidence="5">ATCC 25592 / DSM 43247 / BCRC 13721 / JCM 3198 / KCTC 3076 / NBRC 16047 / NCTC 10667</strain>
    </source>
</reference>
<evidence type="ECO:0000259" key="3">
    <source>
        <dbReference type="Pfam" id="PF16655"/>
    </source>
</evidence>
<dbReference type="eggNOG" id="COG3540">
    <property type="taxonomic scope" value="Bacteria"/>
</dbReference>
<dbReference type="InterPro" id="IPR038607">
    <property type="entry name" value="PhoD-like_sf"/>
</dbReference>
<dbReference type="InterPro" id="IPR052900">
    <property type="entry name" value="Phospholipid_Metab_Enz"/>
</dbReference>
<dbReference type="RefSeq" id="WP_012833987.1">
    <property type="nucleotide sequence ID" value="NC_013441.1"/>
</dbReference>
<gene>
    <name evidence="4" type="ordered locus">Gbro_2184</name>
</gene>
<feature type="domain" description="Phospholipase D N-terminal" evidence="3">
    <location>
        <begin position="78"/>
        <end position="179"/>
    </location>
</feature>
<reference evidence="4 5" key="2">
    <citation type="journal article" date="2010" name="Stand. Genomic Sci.">
        <title>Complete genome sequence of Gordonia bronchialis type strain (3410).</title>
        <authorList>
            <person name="Ivanova N."/>
            <person name="Sikorski J."/>
            <person name="Jando M."/>
            <person name="Lapidus A."/>
            <person name="Nolan M."/>
            <person name="Lucas S."/>
            <person name="Del Rio T.G."/>
            <person name="Tice H."/>
            <person name="Copeland A."/>
            <person name="Cheng J.F."/>
            <person name="Chen F."/>
            <person name="Bruce D."/>
            <person name="Goodwin L."/>
            <person name="Pitluck S."/>
            <person name="Mavromatis K."/>
            <person name="Ovchinnikova G."/>
            <person name="Pati A."/>
            <person name="Chen A."/>
            <person name="Palaniappan K."/>
            <person name="Land M."/>
            <person name="Hauser L."/>
            <person name="Chang Y.J."/>
            <person name="Jeffries C.D."/>
            <person name="Chain P."/>
            <person name="Saunders E."/>
            <person name="Han C."/>
            <person name="Detter J.C."/>
            <person name="Brettin T."/>
            <person name="Rohde M."/>
            <person name="Goker M."/>
            <person name="Bristow J."/>
            <person name="Eisen J.A."/>
            <person name="Markowitz V."/>
            <person name="Hugenholtz P."/>
            <person name="Klenk H.P."/>
            <person name="Kyrpides N.C."/>
        </authorList>
    </citation>
    <scope>NUCLEOTIDE SEQUENCE [LARGE SCALE GENOMIC DNA]</scope>
    <source>
        <strain evidence="5">ATCC 25592 / DSM 43247 / BCRC 13721 / JCM 3198 / KCTC 3076 / NBRC 16047 / NCTC 10667</strain>
    </source>
</reference>
<keyword evidence="4" id="KW-0378">Hydrolase</keyword>
<evidence type="ECO:0000259" key="2">
    <source>
        <dbReference type="Pfam" id="PF09423"/>
    </source>
</evidence>
<feature type="region of interest" description="Disordered" evidence="1">
    <location>
        <begin position="1"/>
        <end position="42"/>
    </location>
</feature>
<sequence>MSAQFFQPTDHRIGDRHRSGVSIPGHTPDAGERPGTHISSSTTRRTFLRSGMVAGGAVALGHVATATAAPRPSRVFAHGVASGDPLPDRVILWTRITPTDSATPGSGVGPATEVAWEVATDTGFAAPVAAGRHITTADADFTVKVDATGLSPDSVYHYRFRVTSGPAAGAVSPIGRTRTAPASGADVGKVRFGVVSCANWEAGYFGAYRHLAAQPDLTAIVHLGDYLYEYEAGGYTGKTGPVRTHRPRNEIITLRDYRIRHAQYKTDPDLARLHRAHPWICTWDDHESANDAWSGGAENHQPDEGSWVTRKAASERAYYEWMPVRPGVDANGRHLYRRLRFGRLLELSMLDLRTYRDRQVSSTSRAIDDPARTITGAAQMNWLTHGLVSSETRWRIVGNPVMITPVVIPPLDPRTTAALTELLGVPTRGVPYNPDQWDGYTADRRRLLDAVRRNNIDNVVFITGDIHSSWACDIPAEVASYPGSGSLATELVVTSVTSSNIDDILKVPANTLGAAVPPAIMTANHHVRWNEFDSHGYAVLTVTPAATQMDWYFVDEKADPKTGQRHARSFRVPSGSQRVQPVSRPVD</sequence>
<dbReference type="KEGG" id="gbr:Gbro_2184"/>
<dbReference type="InterPro" id="IPR029052">
    <property type="entry name" value="Metallo-depent_PP-like"/>
</dbReference>
<dbReference type="InterPro" id="IPR006311">
    <property type="entry name" value="TAT_signal"/>
</dbReference>
<dbReference type="Pfam" id="PF09423">
    <property type="entry name" value="PhoD"/>
    <property type="match status" value="1"/>
</dbReference>
<dbReference type="HOGENOM" id="CLU_015982_1_0_11"/>
<name>D0LBL8_GORB4</name>
<dbReference type="EC" id="3.1.3.1" evidence="4"/>
<dbReference type="Pfam" id="PF16655">
    <property type="entry name" value="PhoD_N"/>
    <property type="match status" value="1"/>
</dbReference>
<dbReference type="Gene3D" id="2.60.40.380">
    <property type="entry name" value="Purple acid phosphatase-like, N-terminal"/>
    <property type="match status" value="1"/>
</dbReference>
<dbReference type="Proteomes" id="UP000001219">
    <property type="component" value="Chromosome"/>
</dbReference>
<dbReference type="PROSITE" id="PS51318">
    <property type="entry name" value="TAT"/>
    <property type="match status" value="1"/>
</dbReference>
<dbReference type="EMBL" id="CP001802">
    <property type="protein sequence ID" value="ACY21432.1"/>
    <property type="molecule type" value="Genomic_DNA"/>
</dbReference>
<organism evidence="4 5">
    <name type="scientific">Gordonia bronchialis (strain ATCC 25592 / DSM 43247 / BCRC 13721 / JCM 3198 / KCTC 3076 / NBRC 16047 / NCTC 10667)</name>
    <name type="common">Rhodococcus bronchialis</name>
    <dbReference type="NCBI Taxonomy" id="526226"/>
    <lineage>
        <taxon>Bacteria</taxon>
        <taxon>Bacillati</taxon>
        <taxon>Actinomycetota</taxon>
        <taxon>Actinomycetes</taxon>
        <taxon>Mycobacteriales</taxon>
        <taxon>Gordoniaceae</taxon>
        <taxon>Gordonia</taxon>
    </lineage>
</organism>
<keyword evidence="5" id="KW-1185">Reference proteome</keyword>
<dbReference type="CDD" id="cd07389">
    <property type="entry name" value="MPP_PhoD"/>
    <property type="match status" value="1"/>
</dbReference>
<evidence type="ECO:0000313" key="5">
    <source>
        <dbReference type="Proteomes" id="UP000001219"/>
    </source>
</evidence>
<dbReference type="InterPro" id="IPR018946">
    <property type="entry name" value="PhoD-like_MPP"/>
</dbReference>
<protein>
    <submittedName>
        <fullName evidence="4">Alkaline phosphatase</fullName>
        <ecNumber evidence="4">3.1.3.1</ecNumber>
    </submittedName>
</protein>
<dbReference type="PANTHER" id="PTHR43606:SF2">
    <property type="entry name" value="ALKALINE PHOSPHATASE FAMILY PROTEIN (AFU_ORTHOLOGUE AFUA_5G03860)"/>
    <property type="match status" value="1"/>
</dbReference>
<feature type="region of interest" description="Disordered" evidence="1">
    <location>
        <begin position="562"/>
        <end position="587"/>
    </location>
</feature>